<dbReference type="InParanoid" id="B7Q8H4"/>
<dbReference type="HOGENOM" id="CLU_1637291_0_0_1"/>
<reference evidence="2 4" key="1">
    <citation type="submission" date="2008-03" db="EMBL/GenBank/DDBJ databases">
        <title>Annotation of Ixodes scapularis.</title>
        <authorList>
            <consortium name="Ixodes scapularis Genome Project Consortium"/>
            <person name="Caler E."/>
            <person name="Hannick L.I."/>
            <person name="Bidwell S."/>
            <person name="Joardar V."/>
            <person name="Thiagarajan M."/>
            <person name="Amedeo P."/>
            <person name="Galinsky K.J."/>
            <person name="Schobel S."/>
            <person name="Inman J."/>
            <person name="Hostetler J."/>
            <person name="Miller J."/>
            <person name="Hammond M."/>
            <person name="Megy K."/>
            <person name="Lawson D."/>
            <person name="Kodira C."/>
            <person name="Sutton G."/>
            <person name="Meyer J."/>
            <person name="Hill C.A."/>
            <person name="Birren B."/>
            <person name="Nene V."/>
            <person name="Collins F."/>
            <person name="Alarcon-Chaidez F."/>
            <person name="Wikel S."/>
            <person name="Strausberg R."/>
        </authorList>
    </citation>
    <scope>NUCLEOTIDE SEQUENCE [LARGE SCALE GENOMIC DNA]</scope>
    <source>
        <strain evidence="4">Wikel</strain>
        <strain evidence="2">Wikel colony</strain>
    </source>
</reference>
<dbReference type="EMBL" id="ABJB010934182">
    <property type="status" value="NOT_ANNOTATED_CDS"/>
    <property type="molecule type" value="Genomic_DNA"/>
</dbReference>
<feature type="compositionally biased region" description="Low complexity" evidence="1">
    <location>
        <begin position="12"/>
        <end position="21"/>
    </location>
</feature>
<sequence>MSLSASQPGGPPECYGGPPTSSGGGGGGAMQNGAYSWVGAPPALSQKSWPPGYQASLTNLFLKKNPLHFGTGISQLAAASSYLEKMSTLGSAAAAAAEHGHHKCPHPDAKDKPYPCDLCHKYLTLCNSLRVMLMCFSLYQGLVFEVTHRRDDSISNGNFACV</sequence>
<proteinExistence type="predicted"/>
<dbReference type="VEuPathDB" id="VectorBase:ISCP_020955"/>
<accession>B7Q8H4</accession>
<feature type="region of interest" description="Disordered" evidence="1">
    <location>
        <begin position="1"/>
        <end position="28"/>
    </location>
</feature>
<reference evidence="3" key="2">
    <citation type="submission" date="2020-05" db="UniProtKB">
        <authorList>
            <consortium name="EnsemblMetazoa"/>
        </authorList>
    </citation>
    <scope>IDENTIFICATION</scope>
    <source>
        <strain evidence="3">wikel</strain>
    </source>
</reference>
<evidence type="ECO:0000256" key="1">
    <source>
        <dbReference type="SAM" id="MobiDB-lite"/>
    </source>
</evidence>
<name>B7Q8H4_IXOSC</name>
<dbReference type="AlphaFoldDB" id="B7Q8H4"/>
<dbReference type="VEuPathDB" id="VectorBase:ISCI011830"/>
<evidence type="ECO:0000313" key="2">
    <source>
        <dbReference type="EMBL" id="EEC15146.1"/>
    </source>
</evidence>
<evidence type="ECO:0000313" key="3">
    <source>
        <dbReference type="EnsemblMetazoa" id="ISCW011830-PA"/>
    </source>
</evidence>
<dbReference type="EMBL" id="ABJB011048251">
    <property type="status" value="NOT_ANNOTATED_CDS"/>
    <property type="molecule type" value="Genomic_DNA"/>
</dbReference>
<dbReference type="PaxDb" id="6945-B7Q8H4"/>
<gene>
    <name evidence="2" type="ORF">IscW_ISCW011830</name>
</gene>
<organism>
    <name type="scientific">Ixodes scapularis</name>
    <name type="common">Black-legged tick</name>
    <name type="synonym">Deer tick</name>
    <dbReference type="NCBI Taxonomy" id="6945"/>
    <lineage>
        <taxon>Eukaryota</taxon>
        <taxon>Metazoa</taxon>
        <taxon>Ecdysozoa</taxon>
        <taxon>Arthropoda</taxon>
        <taxon>Chelicerata</taxon>
        <taxon>Arachnida</taxon>
        <taxon>Acari</taxon>
        <taxon>Parasitiformes</taxon>
        <taxon>Ixodida</taxon>
        <taxon>Ixodoidea</taxon>
        <taxon>Ixodidae</taxon>
        <taxon>Ixodinae</taxon>
        <taxon>Ixodes</taxon>
    </lineage>
</organism>
<dbReference type="Proteomes" id="UP000001555">
    <property type="component" value="Unassembled WGS sequence"/>
</dbReference>
<evidence type="ECO:0000313" key="4">
    <source>
        <dbReference type="Proteomes" id="UP000001555"/>
    </source>
</evidence>
<protein>
    <submittedName>
        <fullName evidence="2 3">Uncharacterized protein</fullName>
    </submittedName>
</protein>
<dbReference type="EMBL" id="DS884049">
    <property type="protein sequence ID" value="EEC15146.1"/>
    <property type="molecule type" value="Genomic_DNA"/>
</dbReference>
<dbReference type="OrthoDB" id="6077919at2759"/>
<keyword evidence="4" id="KW-1185">Reference proteome</keyword>
<dbReference type="VEuPathDB" id="VectorBase:ISCW011830"/>
<dbReference type="EnsemblMetazoa" id="ISCW011830-RA">
    <property type="protein sequence ID" value="ISCW011830-PA"/>
    <property type="gene ID" value="ISCW011830"/>
</dbReference>